<gene>
    <name evidence="2" type="ORF">HA252_03290</name>
    <name evidence="3" type="ORF">J4203_03500</name>
</gene>
<organism evidence="2 4">
    <name type="scientific">Candidatus Iainarchaeum sp</name>
    <dbReference type="NCBI Taxonomy" id="3101447"/>
    <lineage>
        <taxon>Archaea</taxon>
        <taxon>Candidatus Iainarchaeota</taxon>
        <taxon>Candidatus Iainarchaeia</taxon>
        <taxon>Candidatus Iainarchaeales</taxon>
        <taxon>Candidatus Iainarchaeaceae</taxon>
        <taxon>Candidatus Iainarchaeum</taxon>
    </lineage>
</organism>
<reference evidence="3" key="2">
    <citation type="submission" date="2021-03" db="EMBL/GenBank/DDBJ databases">
        <authorList>
            <person name="Jaffe A."/>
        </authorList>
    </citation>
    <scope>NUCLEOTIDE SEQUENCE</scope>
    <source>
        <strain evidence="3">RIFCSPLOWO2_01_FULL_58_19</strain>
    </source>
</reference>
<reference evidence="3" key="3">
    <citation type="submission" date="2021-05" db="EMBL/GenBank/DDBJ databases">
        <title>Protein family content uncovers lineage relationships and bacterial pathway maintenance mechanisms in DPANN archaea.</title>
        <authorList>
            <person name="Castelle C.J."/>
            <person name="Meheust R."/>
            <person name="Jaffe A.L."/>
            <person name="Seitz K."/>
            <person name="Gong X."/>
            <person name="Baker B.J."/>
            <person name="Banfield J.F."/>
        </authorList>
    </citation>
    <scope>NUCLEOTIDE SEQUENCE</scope>
    <source>
        <strain evidence="3">RIFCSPLOWO2_01_FULL_58_19</strain>
    </source>
</reference>
<proteinExistence type="predicted"/>
<evidence type="ECO:0000313" key="3">
    <source>
        <dbReference type="EMBL" id="MBS3062913.1"/>
    </source>
</evidence>
<dbReference type="Proteomes" id="UP000678237">
    <property type="component" value="Unassembled WGS sequence"/>
</dbReference>
<evidence type="ECO:0000313" key="4">
    <source>
        <dbReference type="Proteomes" id="UP000564964"/>
    </source>
</evidence>
<dbReference type="Proteomes" id="UP000564964">
    <property type="component" value="Unassembled WGS sequence"/>
</dbReference>
<dbReference type="Pfam" id="PF05016">
    <property type="entry name" value="ParE_toxin"/>
    <property type="match status" value="1"/>
</dbReference>
<dbReference type="PANTHER" id="PTHR35601:SF1">
    <property type="entry name" value="TOXIN RELE"/>
    <property type="match status" value="1"/>
</dbReference>
<dbReference type="AlphaFoldDB" id="A0A7J4JGG5"/>
<dbReference type="SUPFAM" id="SSF143011">
    <property type="entry name" value="RelE-like"/>
    <property type="match status" value="1"/>
</dbReference>
<dbReference type="EMBL" id="DUGH01000080">
    <property type="protein sequence ID" value="HIH16404.1"/>
    <property type="molecule type" value="Genomic_DNA"/>
</dbReference>
<dbReference type="InterPro" id="IPR035093">
    <property type="entry name" value="RelE/ParE_toxin_dom_sf"/>
</dbReference>
<sequence>MPWSVKWMPQALRDMEALEKNERERIVRKVEEAAATDPFRAFQRLRGCDEHRMRVGGNRAIALIAHSSKTIEIHRVGHRKHIYKRLFK</sequence>
<keyword evidence="1" id="KW-1277">Toxin-antitoxin system</keyword>
<dbReference type="EMBL" id="JAGVWE010000003">
    <property type="protein sequence ID" value="MBS3062913.1"/>
    <property type="molecule type" value="Genomic_DNA"/>
</dbReference>
<protein>
    <submittedName>
        <fullName evidence="2">Type II toxin-antitoxin system RelE/ParE family toxin</fullName>
    </submittedName>
</protein>
<dbReference type="PANTHER" id="PTHR35601">
    <property type="entry name" value="TOXIN RELE"/>
    <property type="match status" value="1"/>
</dbReference>
<comment type="caution">
    <text evidence="2">The sequence shown here is derived from an EMBL/GenBank/DDBJ whole genome shotgun (WGS) entry which is preliminary data.</text>
</comment>
<dbReference type="Gene3D" id="3.30.2310.20">
    <property type="entry name" value="RelE-like"/>
    <property type="match status" value="1"/>
</dbReference>
<evidence type="ECO:0000256" key="1">
    <source>
        <dbReference type="ARBA" id="ARBA00022649"/>
    </source>
</evidence>
<name>A0A7J4JGG5_9ARCH</name>
<dbReference type="InterPro" id="IPR007712">
    <property type="entry name" value="RelE/ParE_toxin"/>
</dbReference>
<accession>A0A7J4JGG5</accession>
<reference evidence="2" key="1">
    <citation type="journal article" date="2020" name="bioRxiv">
        <title>A rank-normalized archaeal taxonomy based on genome phylogeny resolves widespread incomplete and uneven classifications.</title>
        <authorList>
            <person name="Rinke C."/>
            <person name="Chuvochina M."/>
            <person name="Mussig A.J."/>
            <person name="Chaumeil P.-A."/>
            <person name="Waite D.W."/>
            <person name="Whitman W.B."/>
            <person name="Parks D.H."/>
            <person name="Hugenholtz P."/>
        </authorList>
    </citation>
    <scope>NUCLEOTIDE SEQUENCE</scope>
    <source>
        <strain evidence="2">UBA10219</strain>
    </source>
</reference>
<evidence type="ECO:0000313" key="2">
    <source>
        <dbReference type="EMBL" id="HIH16404.1"/>
    </source>
</evidence>